<gene>
    <name evidence="2" type="ORF">NI17_005290</name>
</gene>
<sequence>MHTFTSSDGVEIAYRLWDWERESALPPVLLYHGFIADGELNWVGPGVVDALRAAGRRVVAIDARGHGASSKPHDPSYYGEARMAEDASRLLDLLGVARADVVGYSMGAVVCLLLAVADSRVRRMVIGGVGAAVVELGGVDTRVLDSGALTEAFTAEDPASVADEQAAAFRAFADMVGADRTALLAQTRSMHSSPIPLDAITAPTLLLVGADDPLAARPEVLGAALPGARLRVVAGDHLGALRAPEFTPAVVDFLAAAD</sequence>
<dbReference type="GO" id="GO:0016020">
    <property type="term" value="C:membrane"/>
    <property type="evidence" value="ECO:0007669"/>
    <property type="project" value="TreeGrafter"/>
</dbReference>
<evidence type="ECO:0000313" key="3">
    <source>
        <dbReference type="Proteomes" id="UP000265719"/>
    </source>
</evidence>
<protein>
    <submittedName>
        <fullName evidence="2">Alpha/beta fold hydrolase</fullName>
    </submittedName>
</protein>
<dbReference type="AlphaFoldDB" id="A0A399G723"/>
<dbReference type="GO" id="GO:0016787">
    <property type="term" value="F:hydrolase activity"/>
    <property type="evidence" value="ECO:0007669"/>
    <property type="project" value="UniProtKB-KW"/>
</dbReference>
<dbReference type="InterPro" id="IPR000073">
    <property type="entry name" value="AB_hydrolase_1"/>
</dbReference>
<proteinExistence type="predicted"/>
<dbReference type="InterPro" id="IPR050266">
    <property type="entry name" value="AB_hydrolase_sf"/>
</dbReference>
<dbReference type="SUPFAM" id="SSF53474">
    <property type="entry name" value="alpha/beta-Hydrolases"/>
    <property type="match status" value="1"/>
</dbReference>
<dbReference type="InterPro" id="IPR029058">
    <property type="entry name" value="AB_hydrolase_fold"/>
</dbReference>
<dbReference type="Pfam" id="PF00561">
    <property type="entry name" value="Abhydrolase_1"/>
    <property type="match status" value="1"/>
</dbReference>
<accession>A0A399G723</accession>
<dbReference type="OrthoDB" id="9804723at2"/>
<dbReference type="PANTHER" id="PTHR43798">
    <property type="entry name" value="MONOACYLGLYCEROL LIPASE"/>
    <property type="match status" value="1"/>
</dbReference>
<dbReference type="RefSeq" id="WP_068692011.1">
    <property type="nucleotide sequence ID" value="NZ_CP063196.1"/>
</dbReference>
<organism evidence="2 3">
    <name type="scientific">Thermobifida halotolerans</name>
    <dbReference type="NCBI Taxonomy" id="483545"/>
    <lineage>
        <taxon>Bacteria</taxon>
        <taxon>Bacillati</taxon>
        <taxon>Actinomycetota</taxon>
        <taxon>Actinomycetes</taxon>
        <taxon>Streptosporangiales</taxon>
        <taxon>Nocardiopsidaceae</taxon>
        <taxon>Thermobifida</taxon>
    </lineage>
</organism>
<dbReference type="EMBL" id="CP063196">
    <property type="protein sequence ID" value="UOE20631.1"/>
    <property type="molecule type" value="Genomic_DNA"/>
</dbReference>
<dbReference type="Proteomes" id="UP000265719">
    <property type="component" value="Chromosome"/>
</dbReference>
<dbReference type="Gene3D" id="3.40.50.1820">
    <property type="entry name" value="alpha/beta hydrolase"/>
    <property type="match status" value="1"/>
</dbReference>
<evidence type="ECO:0000256" key="1">
    <source>
        <dbReference type="ARBA" id="ARBA00022801"/>
    </source>
</evidence>
<keyword evidence="3" id="KW-1185">Reference proteome</keyword>
<keyword evidence="1 2" id="KW-0378">Hydrolase</keyword>
<dbReference type="PRINTS" id="PR00111">
    <property type="entry name" value="ABHYDROLASE"/>
</dbReference>
<name>A0A399G723_9ACTN</name>
<reference evidence="2" key="1">
    <citation type="submission" date="2020-10" db="EMBL/GenBank/DDBJ databases">
        <title>De novo genome project of the cellulose decomposer Thermobifida halotolerans type strain.</title>
        <authorList>
            <person name="Nagy I."/>
            <person name="Horvath B."/>
            <person name="Kukolya J."/>
            <person name="Nagy I."/>
            <person name="Orsini M."/>
        </authorList>
    </citation>
    <scope>NUCLEOTIDE SEQUENCE</scope>
    <source>
        <strain evidence="2">DSM 44931</strain>
    </source>
</reference>
<evidence type="ECO:0000313" key="2">
    <source>
        <dbReference type="EMBL" id="UOE20631.1"/>
    </source>
</evidence>
<dbReference type="PANTHER" id="PTHR43798:SF31">
    <property type="entry name" value="AB HYDROLASE SUPERFAMILY PROTEIN YCLE"/>
    <property type="match status" value="1"/>
</dbReference>
<dbReference type="KEGG" id="thao:NI17_005290"/>